<feature type="binding site" evidence="10">
    <location>
        <position position="176"/>
    </location>
    <ligand>
        <name>Zn(2+)</name>
        <dbReference type="ChEBI" id="CHEBI:29105"/>
    </ligand>
</feature>
<dbReference type="Proteomes" id="UP001162131">
    <property type="component" value="Unassembled WGS sequence"/>
</dbReference>
<organism evidence="12 13">
    <name type="scientific">Blepharisma stoltei</name>
    <dbReference type="NCBI Taxonomy" id="1481888"/>
    <lineage>
        <taxon>Eukaryota</taxon>
        <taxon>Sar</taxon>
        <taxon>Alveolata</taxon>
        <taxon>Ciliophora</taxon>
        <taxon>Postciliodesmatophora</taxon>
        <taxon>Heterotrichea</taxon>
        <taxon>Heterotrichida</taxon>
        <taxon>Blepharismidae</taxon>
        <taxon>Blepharisma</taxon>
    </lineage>
</organism>
<dbReference type="Gene3D" id="3.40.50.1220">
    <property type="entry name" value="TPP-binding domain"/>
    <property type="match status" value="1"/>
</dbReference>
<dbReference type="InterPro" id="IPR003000">
    <property type="entry name" value="Sirtuin"/>
</dbReference>
<evidence type="ECO:0000256" key="6">
    <source>
        <dbReference type="ARBA" id="ARBA00023027"/>
    </source>
</evidence>
<dbReference type="InterPro" id="IPR050134">
    <property type="entry name" value="NAD-dep_sirtuin_deacylases"/>
</dbReference>
<dbReference type="EMBL" id="CAJZBQ010000051">
    <property type="protein sequence ID" value="CAG9330416.1"/>
    <property type="molecule type" value="Genomic_DNA"/>
</dbReference>
<evidence type="ECO:0000256" key="1">
    <source>
        <dbReference type="ARBA" id="ARBA00001947"/>
    </source>
</evidence>
<comment type="cofactor">
    <cofactor evidence="1">
        <name>Zn(2+)</name>
        <dbReference type="ChEBI" id="CHEBI:29105"/>
    </cofactor>
</comment>
<keyword evidence="4 10" id="KW-0479">Metal-binding</keyword>
<keyword evidence="2" id="KW-0597">Phosphoprotein</keyword>
<name>A0AAU9JY21_9CILI</name>
<feature type="active site" description="Proton acceptor" evidence="10">
    <location>
        <position position="135"/>
    </location>
</feature>
<dbReference type="GO" id="GO:0046872">
    <property type="term" value="F:metal ion binding"/>
    <property type="evidence" value="ECO:0007669"/>
    <property type="project" value="UniProtKB-KW"/>
</dbReference>
<dbReference type="InterPro" id="IPR029035">
    <property type="entry name" value="DHS-like_NAD/FAD-binding_dom"/>
</dbReference>
<dbReference type="InterPro" id="IPR026590">
    <property type="entry name" value="Ssirtuin_cat_dom"/>
</dbReference>
<evidence type="ECO:0000256" key="10">
    <source>
        <dbReference type="PROSITE-ProRule" id="PRU00236"/>
    </source>
</evidence>
<proteinExistence type="inferred from homology"/>
<keyword evidence="3" id="KW-0808">Transferase</keyword>
<keyword evidence="6" id="KW-0520">NAD</keyword>
<feature type="domain" description="Deacetylase sirtuin-type" evidence="11">
    <location>
        <begin position="19"/>
        <end position="271"/>
    </location>
</feature>
<protein>
    <recommendedName>
        <fullName evidence="9">Regulatory protein SIR2 homolog 7</fullName>
    </recommendedName>
    <alternativeName>
        <fullName evidence="8">SIR2-like protein 7</fullName>
    </alternativeName>
</protein>
<dbReference type="PANTHER" id="PTHR11085">
    <property type="entry name" value="NAD-DEPENDENT PROTEIN DEACYLASE SIRTUIN-5, MITOCHONDRIAL-RELATED"/>
    <property type="match status" value="1"/>
</dbReference>
<sequence>MASSAHKTEEEKKEFFDPPDVIDSKVRKLAKWIRKSRHFIGFTGAGVSTSCGIPDFRSGYNTVLPTGPGAWEELAKQQKAKRTHVVNITEAIPSPTHMCFVKLIEEGVMKFLVSQNVDGLHRKSGIHPSKLAELHGNIYVEKCKTCKKEYLRDYEVRTNGHVHSHETGNRCDNKECNGELIDTIINFHENLDSDVINAGFTNGRNADLCLCMGSSLRVTPAANIPLETKKRGGKLVIVNLQRTPLDDSADMVINAFCDTVMEKLMGILNLEIPRFKIVRYLKVSKTADDGRSQIACEGIDSDETPFSYLKRITAKYSGNKVRLRREPFVINDEDISGVVELSLKFQGHYGEPRLQLAIDADKLVEHVLKFEYDPFEGEWTSLTAVR</sequence>
<dbReference type="PANTHER" id="PTHR11085:SF1">
    <property type="entry name" value="NAD-DEPENDENT PROTEIN DEACETYLASE SIRTUIN-7"/>
    <property type="match status" value="1"/>
</dbReference>
<dbReference type="GO" id="GO:0017136">
    <property type="term" value="F:histone deacetylase activity, NAD-dependent"/>
    <property type="evidence" value="ECO:0007669"/>
    <property type="project" value="TreeGrafter"/>
</dbReference>
<keyword evidence="13" id="KW-1185">Reference proteome</keyword>
<dbReference type="Gene3D" id="2.20.28.200">
    <property type="match status" value="1"/>
</dbReference>
<accession>A0AAU9JY21</accession>
<comment type="similarity">
    <text evidence="7">Belongs to the sirtuin family. Class IV subfamily.</text>
</comment>
<evidence type="ECO:0000256" key="7">
    <source>
        <dbReference type="ARBA" id="ARBA00038170"/>
    </source>
</evidence>
<dbReference type="PROSITE" id="PS50305">
    <property type="entry name" value="SIRTUIN"/>
    <property type="match status" value="1"/>
</dbReference>
<dbReference type="SUPFAM" id="SSF52467">
    <property type="entry name" value="DHS-like NAD/FAD-binding domain"/>
    <property type="match status" value="1"/>
</dbReference>
<evidence type="ECO:0000256" key="8">
    <source>
        <dbReference type="ARBA" id="ARBA00041832"/>
    </source>
</evidence>
<comment type="caution">
    <text evidence="12">The sequence shown here is derived from an EMBL/GenBank/DDBJ whole genome shotgun (WGS) entry which is preliminary data.</text>
</comment>
<dbReference type="GO" id="GO:0070403">
    <property type="term" value="F:NAD+ binding"/>
    <property type="evidence" value="ECO:0007669"/>
    <property type="project" value="InterPro"/>
</dbReference>
<gene>
    <name evidence="12" type="ORF">BSTOLATCC_MIC51008</name>
</gene>
<evidence type="ECO:0000313" key="12">
    <source>
        <dbReference type="EMBL" id="CAG9330416.1"/>
    </source>
</evidence>
<dbReference type="AlphaFoldDB" id="A0AAU9JY21"/>
<evidence type="ECO:0000259" key="11">
    <source>
        <dbReference type="PROSITE" id="PS50305"/>
    </source>
</evidence>
<dbReference type="GO" id="GO:0005634">
    <property type="term" value="C:nucleus"/>
    <property type="evidence" value="ECO:0007669"/>
    <property type="project" value="TreeGrafter"/>
</dbReference>
<evidence type="ECO:0000256" key="2">
    <source>
        <dbReference type="ARBA" id="ARBA00022553"/>
    </source>
</evidence>
<evidence type="ECO:0000256" key="3">
    <source>
        <dbReference type="ARBA" id="ARBA00022679"/>
    </source>
</evidence>
<evidence type="ECO:0000256" key="5">
    <source>
        <dbReference type="ARBA" id="ARBA00022833"/>
    </source>
</evidence>
<reference evidence="12" key="1">
    <citation type="submission" date="2021-09" db="EMBL/GenBank/DDBJ databases">
        <authorList>
            <consortium name="AG Swart"/>
            <person name="Singh M."/>
            <person name="Singh A."/>
            <person name="Seah K."/>
            <person name="Emmerich C."/>
        </authorList>
    </citation>
    <scope>NUCLEOTIDE SEQUENCE</scope>
    <source>
        <strain evidence="12">ATCC30299</strain>
    </source>
</reference>
<keyword evidence="5 10" id="KW-0862">Zinc</keyword>
<feature type="binding site" evidence="10">
    <location>
        <position position="171"/>
    </location>
    <ligand>
        <name>Zn(2+)</name>
        <dbReference type="ChEBI" id="CHEBI:29105"/>
    </ligand>
</feature>
<feature type="binding site" evidence="10">
    <location>
        <position position="146"/>
    </location>
    <ligand>
        <name>Zn(2+)</name>
        <dbReference type="ChEBI" id="CHEBI:29105"/>
    </ligand>
</feature>
<evidence type="ECO:0000256" key="9">
    <source>
        <dbReference type="ARBA" id="ARBA00043038"/>
    </source>
</evidence>
<dbReference type="Pfam" id="PF02146">
    <property type="entry name" value="SIR2"/>
    <property type="match status" value="1"/>
</dbReference>
<feature type="binding site" evidence="10">
    <location>
        <position position="143"/>
    </location>
    <ligand>
        <name>Zn(2+)</name>
        <dbReference type="ChEBI" id="CHEBI:29105"/>
    </ligand>
</feature>
<evidence type="ECO:0000256" key="4">
    <source>
        <dbReference type="ARBA" id="ARBA00022723"/>
    </source>
</evidence>
<evidence type="ECO:0000313" key="13">
    <source>
        <dbReference type="Proteomes" id="UP001162131"/>
    </source>
</evidence>